<dbReference type="PANTHER" id="PTHR13966:SF5">
    <property type="entry name" value="ENDONUCLEASE G, MITOCHONDRIAL"/>
    <property type="match status" value="1"/>
</dbReference>
<dbReference type="SUPFAM" id="SSF54060">
    <property type="entry name" value="His-Me finger endonucleases"/>
    <property type="match status" value="1"/>
</dbReference>
<feature type="domain" description="ENPP1-3/EXOG-like endonuclease/phosphodiesterase" evidence="3">
    <location>
        <begin position="65"/>
        <end position="257"/>
    </location>
</feature>
<dbReference type="PROSITE" id="PS51257">
    <property type="entry name" value="PROKAR_LIPOPROTEIN"/>
    <property type="match status" value="1"/>
</dbReference>
<dbReference type="Proteomes" id="UP000182961">
    <property type="component" value="Unassembled WGS sequence"/>
</dbReference>
<dbReference type="GO" id="GO:0016787">
    <property type="term" value="F:hydrolase activity"/>
    <property type="evidence" value="ECO:0007669"/>
    <property type="project" value="InterPro"/>
</dbReference>
<dbReference type="GO" id="GO:0003676">
    <property type="term" value="F:nucleic acid binding"/>
    <property type="evidence" value="ECO:0007669"/>
    <property type="project" value="InterPro"/>
</dbReference>
<gene>
    <name evidence="5" type="ORF">SAMN05444143_101434</name>
</gene>
<dbReference type="GO" id="GO:0046872">
    <property type="term" value="F:metal ion binding"/>
    <property type="evidence" value="ECO:0007669"/>
    <property type="project" value="UniProtKB-KW"/>
</dbReference>
<feature type="binding site" evidence="2">
    <location>
        <position position="157"/>
    </location>
    <ligand>
        <name>Mg(2+)</name>
        <dbReference type="ChEBI" id="CHEBI:18420"/>
        <note>catalytic</note>
    </ligand>
</feature>
<evidence type="ECO:0000313" key="6">
    <source>
        <dbReference type="Proteomes" id="UP000182961"/>
    </source>
</evidence>
<protein>
    <submittedName>
        <fullName evidence="5">Endonuclease G</fullName>
    </submittedName>
</protein>
<dbReference type="EMBL" id="FOUT01000001">
    <property type="protein sequence ID" value="SFM53537.1"/>
    <property type="molecule type" value="Genomic_DNA"/>
</dbReference>
<dbReference type="Gene3D" id="3.40.570.10">
    <property type="entry name" value="Extracellular Endonuclease, subunit A"/>
    <property type="match status" value="1"/>
</dbReference>
<name>A0A1I4RMS2_9FLAO</name>
<dbReference type="SMART" id="SM00892">
    <property type="entry name" value="Endonuclease_NS"/>
    <property type="match status" value="1"/>
</dbReference>
<evidence type="ECO:0000259" key="4">
    <source>
        <dbReference type="SMART" id="SM00892"/>
    </source>
</evidence>
<dbReference type="GO" id="GO:0004519">
    <property type="term" value="F:endonuclease activity"/>
    <property type="evidence" value="ECO:0007669"/>
    <property type="project" value="UniProtKB-KW"/>
</dbReference>
<keyword evidence="6" id="KW-1185">Reference proteome</keyword>
<evidence type="ECO:0000259" key="3">
    <source>
        <dbReference type="SMART" id="SM00477"/>
    </source>
</evidence>
<dbReference type="RefSeq" id="WP_024980321.1">
    <property type="nucleotide sequence ID" value="NZ_FOUT01000001.1"/>
</dbReference>
<reference evidence="6" key="1">
    <citation type="submission" date="2016-10" db="EMBL/GenBank/DDBJ databases">
        <authorList>
            <person name="Varghese N."/>
            <person name="Submissions S."/>
        </authorList>
    </citation>
    <scope>NUCLEOTIDE SEQUENCE [LARGE SCALE GENOMIC DNA]</scope>
    <source>
        <strain evidence="6">DSM 4002</strain>
    </source>
</reference>
<keyword evidence="5" id="KW-0540">Nuclease</keyword>
<dbReference type="InterPro" id="IPR001604">
    <property type="entry name" value="Endo_G_ENPP1-like_dom"/>
</dbReference>
<dbReference type="InterPro" id="IPR044925">
    <property type="entry name" value="His-Me_finger_sf"/>
</dbReference>
<feature type="domain" description="DNA/RNA non-specific endonuclease/pyrophosphatase/phosphodiesterase" evidence="4">
    <location>
        <begin position="64"/>
        <end position="257"/>
    </location>
</feature>
<dbReference type="InterPro" id="IPR020821">
    <property type="entry name" value="ENPP1-3/EXOG-like_nuc-like"/>
</dbReference>
<keyword evidence="5" id="KW-0255">Endonuclease</keyword>
<dbReference type="AlphaFoldDB" id="A0A1I4RMS2"/>
<organism evidence="5 6">
    <name type="scientific">Flavobacterium succinicans</name>
    <dbReference type="NCBI Taxonomy" id="29536"/>
    <lineage>
        <taxon>Bacteria</taxon>
        <taxon>Pseudomonadati</taxon>
        <taxon>Bacteroidota</taxon>
        <taxon>Flavobacteriia</taxon>
        <taxon>Flavobacteriales</taxon>
        <taxon>Flavobacteriaceae</taxon>
        <taxon>Flavobacterium</taxon>
    </lineage>
</organism>
<keyword evidence="5" id="KW-0378">Hydrolase</keyword>
<dbReference type="CDD" id="cd00091">
    <property type="entry name" value="NUC"/>
    <property type="match status" value="1"/>
</dbReference>
<dbReference type="PANTHER" id="PTHR13966">
    <property type="entry name" value="ENDONUCLEASE RELATED"/>
    <property type="match status" value="1"/>
</dbReference>
<dbReference type="SMART" id="SM00477">
    <property type="entry name" value="NUC"/>
    <property type="match status" value="1"/>
</dbReference>
<sequence>MVAFKTTILQLALLFLSCIDKTEPMLTIDEVNKYSNPSSPIPSPPQKKKNIIYPPTSTTNVIINHDYYTLSYHEKYEQAEWVAYELTKEQIVNYNYKRPYFIQDKKVTTGSADWRNYKNSGYDKGHLCPAADREYNKQAYESTFLTSNVSPQNHEFNSGIWNRLEEKIRYWAVKHDRLYVVTGGVLAPNLKTIGTEKVAVPNYFYKIILEENKGKFRMIAFLLPNAESKKPLYDFVVSVDKIEQMTGIDFFPKLPDEIEQSLEKQTSYKVWSFN</sequence>
<evidence type="ECO:0000256" key="2">
    <source>
        <dbReference type="PIRSR" id="PIRSR640255-2"/>
    </source>
</evidence>
<dbReference type="InterPro" id="IPR040255">
    <property type="entry name" value="Non-specific_endonuclease"/>
</dbReference>
<accession>A0A1I4RMS2</accession>
<evidence type="ECO:0000256" key="1">
    <source>
        <dbReference type="PIRSR" id="PIRSR640255-1"/>
    </source>
</evidence>
<dbReference type="eggNOG" id="COG1864">
    <property type="taxonomic scope" value="Bacteria"/>
</dbReference>
<proteinExistence type="predicted"/>
<dbReference type="InterPro" id="IPR044929">
    <property type="entry name" value="DNA/RNA_non-sp_Endonuclease_sf"/>
</dbReference>
<dbReference type="Pfam" id="PF01223">
    <property type="entry name" value="Endonuclease_NS"/>
    <property type="match status" value="1"/>
</dbReference>
<keyword evidence="2" id="KW-0479">Metal-binding</keyword>
<evidence type="ECO:0000313" key="5">
    <source>
        <dbReference type="EMBL" id="SFM53537.1"/>
    </source>
</evidence>
<feature type="active site" description="Proton acceptor" evidence="1">
    <location>
        <position position="126"/>
    </location>
</feature>